<organism evidence="2 3">
    <name type="scientific">Xenopus laevis</name>
    <name type="common">African clawed frog</name>
    <dbReference type="NCBI Taxonomy" id="8355"/>
    <lineage>
        <taxon>Eukaryota</taxon>
        <taxon>Metazoa</taxon>
        <taxon>Chordata</taxon>
        <taxon>Craniata</taxon>
        <taxon>Vertebrata</taxon>
        <taxon>Euteleostomi</taxon>
        <taxon>Amphibia</taxon>
        <taxon>Batrachia</taxon>
        <taxon>Anura</taxon>
        <taxon>Pipoidea</taxon>
        <taxon>Pipidae</taxon>
        <taxon>Xenopodinae</taxon>
        <taxon>Xenopus</taxon>
        <taxon>Xenopus</taxon>
    </lineage>
</organism>
<dbReference type="AlphaFoldDB" id="A0A974C9K1"/>
<reference evidence="3" key="1">
    <citation type="journal article" date="2016" name="Nature">
        <title>Genome evolution in the allotetraploid frog Xenopus laevis.</title>
        <authorList>
            <person name="Session A.M."/>
            <person name="Uno Y."/>
            <person name="Kwon T."/>
            <person name="Chapman J.A."/>
            <person name="Toyoda A."/>
            <person name="Takahashi S."/>
            <person name="Fukui A."/>
            <person name="Hikosaka A."/>
            <person name="Suzuki A."/>
            <person name="Kondo M."/>
            <person name="van Heeringen S.J."/>
            <person name="Quigley I."/>
            <person name="Heinz S."/>
            <person name="Ogino H."/>
            <person name="Ochi H."/>
            <person name="Hellsten U."/>
            <person name="Lyons J.B."/>
            <person name="Simakov O."/>
            <person name="Putnam N."/>
            <person name="Stites J."/>
            <person name="Kuroki Y."/>
            <person name="Tanaka T."/>
            <person name="Michiue T."/>
            <person name="Watanabe M."/>
            <person name="Bogdanovic O."/>
            <person name="Lister R."/>
            <person name="Georgiou G."/>
            <person name="Paranjpe S.S."/>
            <person name="van Kruijsbergen I."/>
            <person name="Shu S."/>
            <person name="Carlson J."/>
            <person name="Kinoshita T."/>
            <person name="Ohta Y."/>
            <person name="Mawaribuchi S."/>
            <person name="Jenkins J."/>
            <person name="Grimwood J."/>
            <person name="Schmutz J."/>
            <person name="Mitros T."/>
            <person name="Mozaffari S.V."/>
            <person name="Suzuki Y."/>
            <person name="Haramoto Y."/>
            <person name="Yamamoto T.S."/>
            <person name="Takagi C."/>
            <person name="Heald R."/>
            <person name="Miller K."/>
            <person name="Haudenschild C."/>
            <person name="Kitzman J."/>
            <person name="Nakayama T."/>
            <person name="Izutsu Y."/>
            <person name="Robert J."/>
            <person name="Fortriede J."/>
            <person name="Burns K."/>
            <person name="Lotay V."/>
            <person name="Karimi K."/>
            <person name="Yasuoka Y."/>
            <person name="Dichmann D.S."/>
            <person name="Flajnik M.F."/>
            <person name="Houston D.W."/>
            <person name="Shendure J."/>
            <person name="DuPasquier L."/>
            <person name="Vize P.D."/>
            <person name="Zorn A.M."/>
            <person name="Ito M."/>
            <person name="Marcotte E.M."/>
            <person name="Wallingford J.B."/>
            <person name="Ito Y."/>
            <person name="Asashima M."/>
            <person name="Ueno N."/>
            <person name="Matsuda Y."/>
            <person name="Veenstra G.J."/>
            <person name="Fujiyama A."/>
            <person name="Harland R.M."/>
            <person name="Taira M."/>
            <person name="Rokhsar D.S."/>
        </authorList>
    </citation>
    <scope>NUCLEOTIDE SEQUENCE [LARGE SCALE GENOMIC DNA]</scope>
    <source>
        <strain evidence="3">J</strain>
    </source>
</reference>
<dbReference type="EMBL" id="CM004480">
    <property type="protein sequence ID" value="OCT69058.1"/>
    <property type="molecule type" value="Genomic_DNA"/>
</dbReference>
<gene>
    <name evidence="2" type="ORF">XELAEV_18040367mg</name>
</gene>
<evidence type="ECO:0000256" key="1">
    <source>
        <dbReference type="SAM" id="MobiDB-lite"/>
    </source>
</evidence>
<evidence type="ECO:0000313" key="3">
    <source>
        <dbReference type="Proteomes" id="UP000694892"/>
    </source>
</evidence>
<sequence>MAQRQAALHVKPGTDIREKQKAKQAGHGCCKQMSSYTRGSAPGRGKIGCRGRGAAANSCVCTSTYTLTLHRCSPGVLQLPNTFFQFNCFQIVPQK</sequence>
<feature type="compositionally biased region" description="Basic and acidic residues" evidence="1">
    <location>
        <begin position="12"/>
        <end position="21"/>
    </location>
</feature>
<feature type="region of interest" description="Disordered" evidence="1">
    <location>
        <begin position="1"/>
        <end position="26"/>
    </location>
</feature>
<dbReference type="Proteomes" id="UP000694892">
    <property type="component" value="Chromosome 8L"/>
</dbReference>
<accession>A0A974C9K1</accession>
<protein>
    <submittedName>
        <fullName evidence="2">Uncharacterized protein</fullName>
    </submittedName>
</protein>
<proteinExistence type="predicted"/>
<name>A0A974C9K1_XENLA</name>
<evidence type="ECO:0000313" key="2">
    <source>
        <dbReference type="EMBL" id="OCT69058.1"/>
    </source>
</evidence>